<gene>
    <name evidence="2" type="ORF">AVDCRST_MAG64-1118</name>
</gene>
<feature type="compositionally biased region" description="Basic residues" evidence="1">
    <location>
        <begin position="226"/>
        <end position="237"/>
    </location>
</feature>
<feature type="compositionally biased region" description="Basic and acidic residues" evidence="1">
    <location>
        <begin position="41"/>
        <end position="71"/>
    </location>
</feature>
<feature type="region of interest" description="Disordered" evidence="1">
    <location>
        <begin position="1"/>
        <end position="136"/>
    </location>
</feature>
<dbReference type="AlphaFoldDB" id="A0A6J4NHT7"/>
<feature type="region of interest" description="Disordered" evidence="1">
    <location>
        <begin position="222"/>
        <end position="246"/>
    </location>
</feature>
<evidence type="ECO:0000313" key="2">
    <source>
        <dbReference type="EMBL" id="CAA9387662.1"/>
    </source>
</evidence>
<feature type="compositionally biased region" description="Low complexity" evidence="1">
    <location>
        <begin position="20"/>
        <end position="31"/>
    </location>
</feature>
<dbReference type="EMBL" id="CADCUQ010000243">
    <property type="protein sequence ID" value="CAA9387662.1"/>
    <property type="molecule type" value="Genomic_DNA"/>
</dbReference>
<reference evidence="2" key="1">
    <citation type="submission" date="2020-02" db="EMBL/GenBank/DDBJ databases">
        <authorList>
            <person name="Meier V. D."/>
        </authorList>
    </citation>
    <scope>NUCLEOTIDE SEQUENCE</scope>
    <source>
        <strain evidence="2">AVDCRST_MAG64</strain>
    </source>
</reference>
<name>A0A6J4NHT7_9BACT</name>
<accession>A0A6J4NHT7</accession>
<organism evidence="2">
    <name type="scientific">uncultured Phycisphaerae bacterium</name>
    <dbReference type="NCBI Taxonomy" id="904963"/>
    <lineage>
        <taxon>Bacteria</taxon>
        <taxon>Pseudomonadati</taxon>
        <taxon>Planctomycetota</taxon>
        <taxon>Phycisphaerae</taxon>
        <taxon>environmental samples</taxon>
    </lineage>
</organism>
<evidence type="ECO:0000256" key="1">
    <source>
        <dbReference type="SAM" id="MobiDB-lite"/>
    </source>
</evidence>
<protein>
    <submittedName>
        <fullName evidence="2">Uncharacterized protein</fullName>
    </submittedName>
</protein>
<proteinExistence type="predicted"/>
<sequence>MARVSELLVSGTRRTHGRCGRSAAGPRGALLARRRARRLVRRDTAGHAPGRTDFRDAGRSRPHLRERDARRAAAAQIDPRGAAADATLTPRTNRFPRRKCPGQGPAKQGAVGRRSRRVGSPSRRAAAERRGSAGTPCAFSALDSVEAATARAVISDSSRHRPRAFRCCDARRAPASPARRRRAAITCPRRPGERPRAAGTTVRRAPASGGFGAARYAVAATAGSPRARHGRDARRVRSNAPECRGRAGTVLRLLRGPRPRQGSHRTGTTRA</sequence>